<accession>A0A024FTW7</accession>
<keyword evidence="2" id="KW-1185">Reference proteome</keyword>
<reference evidence="1 2" key="1">
    <citation type="submission" date="2012-05" db="EMBL/GenBank/DDBJ databases">
        <title>Recombination and specialization in a pathogen metapopulation.</title>
        <authorList>
            <person name="Gardiner A."/>
            <person name="Kemen E."/>
            <person name="Schultz-Larsen T."/>
            <person name="MacLean D."/>
            <person name="Van Oosterhout C."/>
            <person name="Jones J.D.G."/>
        </authorList>
    </citation>
    <scope>NUCLEOTIDE SEQUENCE [LARGE SCALE GENOMIC DNA]</scope>
    <source>
        <strain evidence="1 2">Ac Nc2</strain>
    </source>
</reference>
<dbReference type="EMBL" id="CAIX01000304">
    <property type="protein sequence ID" value="CCI10583.1"/>
    <property type="molecule type" value="Genomic_DNA"/>
</dbReference>
<dbReference type="Proteomes" id="UP000053237">
    <property type="component" value="Unassembled WGS sequence"/>
</dbReference>
<dbReference type="AlphaFoldDB" id="A0A024FTW7"/>
<evidence type="ECO:0000313" key="1">
    <source>
        <dbReference type="EMBL" id="CCI10583.1"/>
    </source>
</evidence>
<proteinExistence type="predicted"/>
<organism evidence="1 2">
    <name type="scientific">Albugo candida</name>
    <dbReference type="NCBI Taxonomy" id="65357"/>
    <lineage>
        <taxon>Eukaryota</taxon>
        <taxon>Sar</taxon>
        <taxon>Stramenopiles</taxon>
        <taxon>Oomycota</taxon>
        <taxon>Peronosporomycetes</taxon>
        <taxon>Albuginales</taxon>
        <taxon>Albuginaceae</taxon>
        <taxon>Albugo</taxon>
    </lineage>
</organism>
<dbReference type="InParanoid" id="A0A024FTW7"/>
<gene>
    <name evidence="1" type="ORF">BN9_108300</name>
</gene>
<name>A0A024FTW7_9STRA</name>
<protein>
    <submittedName>
        <fullName evidence="1">Uncharacterized protein</fullName>
    </submittedName>
</protein>
<evidence type="ECO:0000313" key="2">
    <source>
        <dbReference type="Proteomes" id="UP000053237"/>
    </source>
</evidence>
<comment type="caution">
    <text evidence="1">The sequence shown here is derived from an EMBL/GenBank/DDBJ whole genome shotgun (WGS) entry which is preliminary data.</text>
</comment>
<sequence length="104" mass="11978">MPDIVCHDGAGRTYVNFDLDQVASENRFCQSPIVIHVMLHLSRTLTHCWARIRKKAIFMDGAFQTAIKLHGLEYACKQYLRQIPGITLRYRKNGSMKAQEIKVN</sequence>